<proteinExistence type="predicted"/>
<dbReference type="EMBL" id="OB665727">
    <property type="protein sequence ID" value="CAD7233146.1"/>
    <property type="molecule type" value="Genomic_DNA"/>
</dbReference>
<evidence type="ECO:0000256" key="2">
    <source>
        <dbReference type="SAM" id="Phobius"/>
    </source>
</evidence>
<organism evidence="3">
    <name type="scientific">Cyprideis torosa</name>
    <dbReference type="NCBI Taxonomy" id="163714"/>
    <lineage>
        <taxon>Eukaryota</taxon>
        <taxon>Metazoa</taxon>
        <taxon>Ecdysozoa</taxon>
        <taxon>Arthropoda</taxon>
        <taxon>Crustacea</taxon>
        <taxon>Oligostraca</taxon>
        <taxon>Ostracoda</taxon>
        <taxon>Podocopa</taxon>
        <taxon>Podocopida</taxon>
        <taxon>Cytherocopina</taxon>
        <taxon>Cytheroidea</taxon>
        <taxon>Cytherideidae</taxon>
        <taxon>Cyprideis</taxon>
    </lineage>
</organism>
<sequence>MKRQQVFQAVGSFTIVLSIVILIFINTNSDGAMSTLRALLYCVPFFVAFVQVRIWANTHRRAIGLELQARQRELELGMGQRPSQSSIFTVHNDIPPAYDSVVKPETFIDHHRPSSSDPQPSPPSDEVPPPDYADPVVLKPERLPRTSAQ</sequence>
<feature type="compositionally biased region" description="Pro residues" evidence="1">
    <location>
        <begin position="119"/>
        <end position="132"/>
    </location>
</feature>
<name>A0A7R8WMA4_9CRUS</name>
<dbReference type="AlphaFoldDB" id="A0A7R8WMA4"/>
<evidence type="ECO:0000256" key="1">
    <source>
        <dbReference type="SAM" id="MobiDB-lite"/>
    </source>
</evidence>
<keyword evidence="2" id="KW-1133">Transmembrane helix</keyword>
<keyword evidence="2" id="KW-0472">Membrane</keyword>
<feature type="transmembrane region" description="Helical" evidence="2">
    <location>
        <begin position="7"/>
        <end position="26"/>
    </location>
</feature>
<evidence type="ECO:0000313" key="3">
    <source>
        <dbReference type="EMBL" id="CAD7233146.1"/>
    </source>
</evidence>
<gene>
    <name evidence="3" type="ORF">CTOB1V02_LOCUS10969</name>
</gene>
<feature type="transmembrane region" description="Helical" evidence="2">
    <location>
        <begin position="38"/>
        <end position="56"/>
    </location>
</feature>
<accession>A0A7R8WMA4</accession>
<feature type="region of interest" description="Disordered" evidence="1">
    <location>
        <begin position="105"/>
        <end position="149"/>
    </location>
</feature>
<protein>
    <submittedName>
        <fullName evidence="3">Uncharacterized protein</fullName>
    </submittedName>
</protein>
<keyword evidence="2" id="KW-0812">Transmembrane</keyword>
<reference evidence="3" key="1">
    <citation type="submission" date="2020-11" db="EMBL/GenBank/DDBJ databases">
        <authorList>
            <person name="Tran Van P."/>
        </authorList>
    </citation>
    <scope>NUCLEOTIDE SEQUENCE</scope>
</reference>
<feature type="compositionally biased region" description="Basic and acidic residues" evidence="1">
    <location>
        <begin position="139"/>
        <end position="149"/>
    </location>
</feature>